<proteinExistence type="predicted"/>
<accession>A0A1A5X4W9</accession>
<sequence>MNLPHDAAAQRAAFAKALRVRAAEPDDSEAMAALMNLPGVRPGTLSHGYRTGEAVRAWLATQKADSMMIVAEYEGQIVGQSELRAYDGRRSHCGSIGISVHDAYHGRGVGSLLLAGLLDAADNAFGLRRVELQVFANNTRALALYRKFGFVVEARARGDAILDGALHDVLHMARLVEAPVFAPPVVTDGPQAP</sequence>
<dbReference type="SUPFAM" id="SSF55729">
    <property type="entry name" value="Acyl-CoA N-acyltransferases (Nat)"/>
    <property type="match status" value="1"/>
</dbReference>
<keyword evidence="2" id="KW-0012">Acyltransferase</keyword>
<dbReference type="Proteomes" id="UP000183529">
    <property type="component" value="Unassembled WGS sequence"/>
</dbReference>
<evidence type="ECO:0000256" key="1">
    <source>
        <dbReference type="ARBA" id="ARBA00022679"/>
    </source>
</evidence>
<dbReference type="Proteomes" id="UP000247515">
    <property type="component" value="Unassembled WGS sequence"/>
</dbReference>
<gene>
    <name evidence="4" type="ORF">C7400_105183</name>
    <name evidence="5" type="ORF">SAMN05216550_106182</name>
</gene>
<dbReference type="AlphaFoldDB" id="A0A1A5X4W9"/>
<dbReference type="InterPro" id="IPR000182">
    <property type="entry name" value="GNAT_dom"/>
</dbReference>
<reference evidence="5 6" key="1">
    <citation type="submission" date="2016-10" db="EMBL/GenBank/DDBJ databases">
        <authorList>
            <person name="Varghese N."/>
            <person name="Submissions S."/>
        </authorList>
    </citation>
    <scope>NUCLEOTIDE SEQUENCE [LARGE SCALE GENOMIC DNA]</scope>
    <source>
        <strain evidence="5 6">LMG 22274</strain>
    </source>
</reference>
<dbReference type="GeneID" id="61307702"/>
<dbReference type="PANTHER" id="PTHR43877">
    <property type="entry name" value="AMINOALKYLPHOSPHONATE N-ACETYLTRANSFERASE-RELATED-RELATED"/>
    <property type="match status" value="1"/>
</dbReference>
<dbReference type="InterPro" id="IPR050832">
    <property type="entry name" value="Bact_Acetyltransf"/>
</dbReference>
<dbReference type="InterPro" id="IPR016181">
    <property type="entry name" value="Acyl_CoA_acyltransferase"/>
</dbReference>
<dbReference type="EMBL" id="FNZM01000006">
    <property type="protein sequence ID" value="SEJ60057.1"/>
    <property type="molecule type" value="Genomic_DNA"/>
</dbReference>
<feature type="domain" description="N-acetyltransferase" evidence="3">
    <location>
        <begin position="18"/>
        <end position="177"/>
    </location>
</feature>
<evidence type="ECO:0000313" key="5">
    <source>
        <dbReference type="EMBL" id="SEJ60057.1"/>
    </source>
</evidence>
<dbReference type="OrthoDB" id="336415at2"/>
<comment type="caution">
    <text evidence="5">The sequence shown here is derived from an EMBL/GenBank/DDBJ whole genome shotgun (WGS) entry which is preliminary data.</text>
</comment>
<dbReference type="CDD" id="cd04301">
    <property type="entry name" value="NAT_SF"/>
    <property type="match status" value="1"/>
</dbReference>
<dbReference type="EMBL" id="QJJV01000005">
    <property type="protein sequence ID" value="PXX18121.1"/>
    <property type="molecule type" value="Genomic_DNA"/>
</dbReference>
<keyword evidence="1" id="KW-0808">Transferase</keyword>
<evidence type="ECO:0000313" key="7">
    <source>
        <dbReference type="Proteomes" id="UP000247515"/>
    </source>
</evidence>
<evidence type="ECO:0000259" key="3">
    <source>
        <dbReference type="PROSITE" id="PS51186"/>
    </source>
</evidence>
<name>A0A1A5X4W9_9BURK</name>
<dbReference type="GO" id="GO:0016747">
    <property type="term" value="F:acyltransferase activity, transferring groups other than amino-acyl groups"/>
    <property type="evidence" value="ECO:0007669"/>
    <property type="project" value="InterPro"/>
</dbReference>
<dbReference type="Gene3D" id="3.40.630.30">
    <property type="match status" value="1"/>
</dbReference>
<evidence type="ECO:0000313" key="4">
    <source>
        <dbReference type="EMBL" id="PXX18121.1"/>
    </source>
</evidence>
<reference evidence="4 7" key="2">
    <citation type="submission" date="2018-05" db="EMBL/GenBank/DDBJ databases">
        <title>Genomic Encyclopedia of Type Strains, Phase IV (KMG-V): Genome sequencing to study the core and pangenomes of soil and plant-associated prokaryotes.</title>
        <authorList>
            <person name="Whitman W."/>
        </authorList>
    </citation>
    <scope>NUCLEOTIDE SEQUENCE [LARGE SCALE GENOMIC DNA]</scope>
    <source>
        <strain evidence="4 7">SIr-6563</strain>
    </source>
</reference>
<organism evidence="5 6">
    <name type="scientific">Paraburkholderia tropica</name>
    <dbReference type="NCBI Taxonomy" id="92647"/>
    <lineage>
        <taxon>Bacteria</taxon>
        <taxon>Pseudomonadati</taxon>
        <taxon>Pseudomonadota</taxon>
        <taxon>Betaproteobacteria</taxon>
        <taxon>Burkholderiales</taxon>
        <taxon>Burkholderiaceae</taxon>
        <taxon>Paraburkholderia</taxon>
    </lineage>
</organism>
<keyword evidence="7" id="KW-1185">Reference proteome</keyword>
<evidence type="ECO:0000313" key="6">
    <source>
        <dbReference type="Proteomes" id="UP000183529"/>
    </source>
</evidence>
<dbReference type="PROSITE" id="PS51186">
    <property type="entry name" value="GNAT"/>
    <property type="match status" value="1"/>
</dbReference>
<dbReference type="RefSeq" id="WP_065063916.1">
    <property type="nucleotide sequence ID" value="NZ_CADFGN010000006.1"/>
</dbReference>
<protein>
    <submittedName>
        <fullName evidence="5">Acetyltransferase</fullName>
    </submittedName>
</protein>
<evidence type="ECO:0000256" key="2">
    <source>
        <dbReference type="ARBA" id="ARBA00023315"/>
    </source>
</evidence>
<dbReference type="Pfam" id="PF00583">
    <property type="entry name" value="Acetyltransf_1"/>
    <property type="match status" value="1"/>
</dbReference>